<gene>
    <name evidence="3" type="ORF">R5R35_007304</name>
</gene>
<dbReference type="EMBL" id="JAZDUA010000437">
    <property type="protein sequence ID" value="KAK7792634.1"/>
    <property type="molecule type" value="Genomic_DNA"/>
</dbReference>
<feature type="transmembrane region" description="Helical" evidence="2">
    <location>
        <begin position="12"/>
        <end position="29"/>
    </location>
</feature>
<evidence type="ECO:0000313" key="4">
    <source>
        <dbReference type="Proteomes" id="UP001378592"/>
    </source>
</evidence>
<comment type="caution">
    <text evidence="3">The sequence shown here is derived from an EMBL/GenBank/DDBJ whole genome shotgun (WGS) entry which is preliminary data.</text>
</comment>
<feature type="region of interest" description="Disordered" evidence="1">
    <location>
        <begin position="64"/>
        <end position="122"/>
    </location>
</feature>
<proteinExistence type="predicted"/>
<sequence>MLKILRRGSARYLLFSGVLLTVLVCLYYANYNTAANSTATVASRELAGAPAAAVVAVADGGGGGGGGVSGAAKADGAARKDGGDGALAAPVETRAAGPAGGAGDAAAAAPEAAAAAAEEEWMEPDSAINEETCPIMPGASTDVDTVEQFKKFEFQVGN</sequence>
<keyword evidence="2" id="KW-0472">Membrane</keyword>
<keyword evidence="2" id="KW-1133">Transmembrane helix</keyword>
<name>A0AAN9V6R3_9ORTH</name>
<accession>A0AAN9V6R3</accession>
<evidence type="ECO:0000256" key="1">
    <source>
        <dbReference type="SAM" id="MobiDB-lite"/>
    </source>
</evidence>
<keyword evidence="4" id="KW-1185">Reference proteome</keyword>
<reference evidence="3 4" key="1">
    <citation type="submission" date="2024-03" db="EMBL/GenBank/DDBJ databases">
        <title>The genome assembly and annotation of the cricket Gryllus longicercus Weissman &amp; Gray.</title>
        <authorList>
            <person name="Szrajer S."/>
            <person name="Gray D."/>
            <person name="Ylla G."/>
        </authorList>
    </citation>
    <scope>NUCLEOTIDE SEQUENCE [LARGE SCALE GENOMIC DNA]</scope>
    <source>
        <strain evidence="3">DAG 2021-001</strain>
        <tissue evidence="3">Whole body minus gut</tissue>
    </source>
</reference>
<dbReference type="Proteomes" id="UP001378592">
    <property type="component" value="Unassembled WGS sequence"/>
</dbReference>
<dbReference type="AlphaFoldDB" id="A0AAN9V6R3"/>
<evidence type="ECO:0000313" key="3">
    <source>
        <dbReference type="EMBL" id="KAK7792634.1"/>
    </source>
</evidence>
<organism evidence="3 4">
    <name type="scientific">Gryllus longicercus</name>
    <dbReference type="NCBI Taxonomy" id="2509291"/>
    <lineage>
        <taxon>Eukaryota</taxon>
        <taxon>Metazoa</taxon>
        <taxon>Ecdysozoa</taxon>
        <taxon>Arthropoda</taxon>
        <taxon>Hexapoda</taxon>
        <taxon>Insecta</taxon>
        <taxon>Pterygota</taxon>
        <taxon>Neoptera</taxon>
        <taxon>Polyneoptera</taxon>
        <taxon>Orthoptera</taxon>
        <taxon>Ensifera</taxon>
        <taxon>Gryllidea</taxon>
        <taxon>Grylloidea</taxon>
        <taxon>Gryllidae</taxon>
        <taxon>Gryllinae</taxon>
        <taxon>Gryllus</taxon>
    </lineage>
</organism>
<protein>
    <submittedName>
        <fullName evidence="3">Uncharacterized protein</fullName>
    </submittedName>
</protein>
<feature type="compositionally biased region" description="Low complexity" evidence="1">
    <location>
        <begin position="104"/>
        <end position="116"/>
    </location>
</feature>
<evidence type="ECO:0000256" key="2">
    <source>
        <dbReference type="SAM" id="Phobius"/>
    </source>
</evidence>
<keyword evidence="2" id="KW-0812">Transmembrane</keyword>